<dbReference type="PANTHER" id="PTHR33064">
    <property type="entry name" value="POL PROTEIN"/>
    <property type="match status" value="1"/>
</dbReference>
<comment type="similarity">
    <text evidence="1">Belongs to the beta type-B retroviral polymerase family. HERV class-II K(HML-2) pol subfamily.</text>
</comment>
<dbReference type="AlphaFoldDB" id="A0AAD9DYX3"/>
<reference evidence="4" key="1">
    <citation type="submission" date="2023-03" db="EMBL/GenBank/DDBJ databases">
        <title>Electrophorus voltai genome.</title>
        <authorList>
            <person name="Bian C."/>
        </authorList>
    </citation>
    <scope>NUCLEOTIDE SEQUENCE</scope>
    <source>
        <strain evidence="4">CB-2022</strain>
        <tissue evidence="4">Muscle</tissue>
    </source>
</reference>
<evidence type="ECO:0000256" key="1">
    <source>
        <dbReference type="ARBA" id="ARBA00010879"/>
    </source>
</evidence>
<gene>
    <name evidence="4" type="ORF">P4O66_000618</name>
</gene>
<sequence>MNGAFSTSTGHYEYLVLPYHLTTAPSVFLAYINELLREFLGRFVVAYIDDILIYSPSRNQHVRDVWGMLQTLLENHLHCKAEKCEFHRKEVNFLGNAIQQGCVGMQPGKVEVVKVWPRPFTRKALQRFLGFTSFYRRFIRSFSALAKPLTDQLRGPERKIKWTQEVDKASRTPSRLLPSCNNWTLKDLSC</sequence>
<dbReference type="InterPro" id="IPR051320">
    <property type="entry name" value="Viral_Replic_Matur_Polypro"/>
</dbReference>
<keyword evidence="5" id="KW-1185">Reference proteome</keyword>
<feature type="domain" description="Reverse transcriptase" evidence="3">
    <location>
        <begin position="1"/>
        <end position="98"/>
    </location>
</feature>
<evidence type="ECO:0000259" key="3">
    <source>
        <dbReference type="PROSITE" id="PS50878"/>
    </source>
</evidence>
<dbReference type="InterPro" id="IPR043128">
    <property type="entry name" value="Rev_trsase/Diguanyl_cyclase"/>
</dbReference>
<dbReference type="GO" id="GO:0004523">
    <property type="term" value="F:RNA-DNA hybrid ribonuclease activity"/>
    <property type="evidence" value="ECO:0007669"/>
    <property type="project" value="UniProtKB-EC"/>
</dbReference>
<evidence type="ECO:0000256" key="2">
    <source>
        <dbReference type="ARBA" id="ARBA00012180"/>
    </source>
</evidence>
<dbReference type="Pfam" id="PF00078">
    <property type="entry name" value="RVT_1"/>
    <property type="match status" value="1"/>
</dbReference>
<dbReference type="EC" id="3.1.26.4" evidence="2"/>
<organism evidence="4 5">
    <name type="scientific">Electrophorus voltai</name>
    <dbReference type="NCBI Taxonomy" id="2609070"/>
    <lineage>
        <taxon>Eukaryota</taxon>
        <taxon>Metazoa</taxon>
        <taxon>Chordata</taxon>
        <taxon>Craniata</taxon>
        <taxon>Vertebrata</taxon>
        <taxon>Euteleostomi</taxon>
        <taxon>Actinopterygii</taxon>
        <taxon>Neopterygii</taxon>
        <taxon>Teleostei</taxon>
        <taxon>Ostariophysi</taxon>
        <taxon>Gymnotiformes</taxon>
        <taxon>Gymnotoidei</taxon>
        <taxon>Gymnotidae</taxon>
        <taxon>Electrophorus</taxon>
    </lineage>
</organism>
<evidence type="ECO:0000313" key="5">
    <source>
        <dbReference type="Proteomes" id="UP001239994"/>
    </source>
</evidence>
<dbReference type="InterPro" id="IPR000477">
    <property type="entry name" value="RT_dom"/>
</dbReference>
<dbReference type="SUPFAM" id="SSF56672">
    <property type="entry name" value="DNA/RNA polymerases"/>
    <property type="match status" value="1"/>
</dbReference>
<evidence type="ECO:0000313" key="4">
    <source>
        <dbReference type="EMBL" id="KAK1798123.1"/>
    </source>
</evidence>
<dbReference type="FunFam" id="3.30.70.270:FF:000003">
    <property type="entry name" value="Transposon Ty3-G Gag-Pol polyprotein"/>
    <property type="match status" value="1"/>
</dbReference>
<dbReference type="InterPro" id="IPR043502">
    <property type="entry name" value="DNA/RNA_pol_sf"/>
</dbReference>
<dbReference type="PANTHER" id="PTHR33064:SF37">
    <property type="entry name" value="RIBONUCLEASE H"/>
    <property type="match status" value="1"/>
</dbReference>
<dbReference type="CDD" id="cd01647">
    <property type="entry name" value="RT_LTR"/>
    <property type="match status" value="1"/>
</dbReference>
<dbReference type="PROSITE" id="PS50878">
    <property type="entry name" value="RT_POL"/>
    <property type="match status" value="1"/>
</dbReference>
<name>A0AAD9DYX3_9TELE</name>
<dbReference type="Gene3D" id="3.30.70.270">
    <property type="match status" value="2"/>
</dbReference>
<dbReference type="EMBL" id="JAROKS010000012">
    <property type="protein sequence ID" value="KAK1798123.1"/>
    <property type="molecule type" value="Genomic_DNA"/>
</dbReference>
<accession>A0AAD9DYX3</accession>
<comment type="caution">
    <text evidence="4">The sequence shown here is derived from an EMBL/GenBank/DDBJ whole genome shotgun (WGS) entry which is preliminary data.</text>
</comment>
<protein>
    <recommendedName>
        <fullName evidence="2">ribonuclease H</fullName>
        <ecNumber evidence="2">3.1.26.4</ecNumber>
    </recommendedName>
</protein>
<dbReference type="Proteomes" id="UP001239994">
    <property type="component" value="Unassembled WGS sequence"/>
</dbReference>
<proteinExistence type="inferred from homology"/>